<organism evidence="2 3">
    <name type="scientific">Polarella glacialis</name>
    <name type="common">Dinoflagellate</name>
    <dbReference type="NCBI Taxonomy" id="89957"/>
    <lineage>
        <taxon>Eukaryota</taxon>
        <taxon>Sar</taxon>
        <taxon>Alveolata</taxon>
        <taxon>Dinophyceae</taxon>
        <taxon>Suessiales</taxon>
        <taxon>Suessiaceae</taxon>
        <taxon>Polarella</taxon>
    </lineage>
</organism>
<evidence type="ECO:0000313" key="3">
    <source>
        <dbReference type="Proteomes" id="UP000654075"/>
    </source>
</evidence>
<name>A0A813GB45_POLGL</name>
<protein>
    <recommendedName>
        <fullName evidence="4">Transposase</fullName>
    </recommendedName>
</protein>
<reference evidence="2" key="1">
    <citation type="submission" date="2021-02" db="EMBL/GenBank/DDBJ databases">
        <authorList>
            <person name="Dougan E. K."/>
            <person name="Rhodes N."/>
            <person name="Thang M."/>
            <person name="Chan C."/>
        </authorList>
    </citation>
    <scope>NUCLEOTIDE SEQUENCE</scope>
</reference>
<keyword evidence="3" id="KW-1185">Reference proteome</keyword>
<evidence type="ECO:0000256" key="1">
    <source>
        <dbReference type="SAM" id="MobiDB-lite"/>
    </source>
</evidence>
<comment type="caution">
    <text evidence="2">The sequence shown here is derived from an EMBL/GenBank/DDBJ whole genome shotgun (WGS) entry which is preliminary data.</text>
</comment>
<feature type="non-terminal residue" evidence="2">
    <location>
        <position position="1"/>
    </location>
</feature>
<evidence type="ECO:0000313" key="2">
    <source>
        <dbReference type="EMBL" id="CAE8622159.1"/>
    </source>
</evidence>
<feature type="region of interest" description="Disordered" evidence="1">
    <location>
        <begin position="56"/>
        <end position="77"/>
    </location>
</feature>
<proteinExistence type="predicted"/>
<dbReference type="EMBL" id="CAJNNV010027907">
    <property type="protein sequence ID" value="CAE8622159.1"/>
    <property type="molecule type" value="Genomic_DNA"/>
</dbReference>
<accession>A0A813GB45</accession>
<dbReference type="AlphaFoldDB" id="A0A813GB45"/>
<gene>
    <name evidence="2" type="ORF">PGLA1383_LOCUS39656</name>
</gene>
<dbReference type="Proteomes" id="UP000654075">
    <property type="component" value="Unassembled WGS sequence"/>
</dbReference>
<sequence>MRKSALLGSSKHGRAGEKDVHKRPARKIRTPDEVAALERENALLGAALDELLAREAEAESALASKSSKGLEEPPADE</sequence>
<evidence type="ECO:0008006" key="4">
    <source>
        <dbReference type="Google" id="ProtNLM"/>
    </source>
</evidence>
<feature type="region of interest" description="Disordered" evidence="1">
    <location>
        <begin position="1"/>
        <end position="33"/>
    </location>
</feature>